<feature type="compositionally biased region" description="Pro residues" evidence="4">
    <location>
        <begin position="1015"/>
        <end position="1024"/>
    </location>
</feature>
<dbReference type="Pfam" id="PF00668">
    <property type="entry name" value="Condensation"/>
    <property type="match status" value="2"/>
</dbReference>
<dbReference type="GO" id="GO:0003824">
    <property type="term" value="F:catalytic activity"/>
    <property type="evidence" value="ECO:0007669"/>
    <property type="project" value="InterPro"/>
</dbReference>
<dbReference type="GO" id="GO:0044550">
    <property type="term" value="P:secondary metabolite biosynthetic process"/>
    <property type="evidence" value="ECO:0007669"/>
    <property type="project" value="TreeGrafter"/>
</dbReference>
<gene>
    <name evidence="6" type="ORF">GA0070618_4302</name>
</gene>
<keyword evidence="3" id="KW-0597">Phosphoprotein</keyword>
<dbReference type="GO" id="GO:0043041">
    <property type="term" value="P:amino acid activation for nonribosomal peptide biosynthetic process"/>
    <property type="evidence" value="ECO:0007669"/>
    <property type="project" value="TreeGrafter"/>
</dbReference>
<feature type="domain" description="Carrier" evidence="5">
    <location>
        <begin position="463"/>
        <end position="548"/>
    </location>
</feature>
<dbReference type="CDD" id="cd19531">
    <property type="entry name" value="LCL_NRPS-like"/>
    <property type="match status" value="1"/>
</dbReference>
<keyword evidence="2" id="KW-0596">Phosphopantetheine</keyword>
<keyword evidence="7" id="KW-1185">Reference proteome</keyword>
<evidence type="ECO:0000256" key="1">
    <source>
        <dbReference type="ARBA" id="ARBA00001957"/>
    </source>
</evidence>
<dbReference type="GO" id="GO:0008610">
    <property type="term" value="P:lipid biosynthetic process"/>
    <property type="evidence" value="ECO:0007669"/>
    <property type="project" value="UniProtKB-ARBA"/>
</dbReference>
<dbReference type="InterPro" id="IPR020806">
    <property type="entry name" value="PKS_PP-bd"/>
</dbReference>
<dbReference type="InterPro" id="IPR009081">
    <property type="entry name" value="PP-bd_ACP"/>
</dbReference>
<dbReference type="Gene3D" id="3.30.559.30">
    <property type="entry name" value="Nonribosomal peptide synthetase, condensation domain"/>
    <property type="match status" value="2"/>
</dbReference>
<name>A0A1C4YS10_MICEC</name>
<dbReference type="InterPro" id="IPR001242">
    <property type="entry name" value="Condensation_dom"/>
</dbReference>
<dbReference type="PROSITE" id="PS00012">
    <property type="entry name" value="PHOSPHOPANTETHEINE"/>
    <property type="match status" value="1"/>
</dbReference>
<dbReference type="OrthoDB" id="2378856at2"/>
<proteinExistence type="predicted"/>
<protein>
    <submittedName>
        <fullName evidence="6">Non-ribosomal peptide synthetase component F</fullName>
    </submittedName>
</protein>
<dbReference type="SUPFAM" id="SSF47336">
    <property type="entry name" value="ACP-like"/>
    <property type="match status" value="2"/>
</dbReference>
<dbReference type="CDD" id="cd19543">
    <property type="entry name" value="DCL_NRPS"/>
    <property type="match status" value="1"/>
</dbReference>
<evidence type="ECO:0000256" key="2">
    <source>
        <dbReference type="ARBA" id="ARBA00022450"/>
    </source>
</evidence>
<dbReference type="Gene3D" id="3.30.559.10">
    <property type="entry name" value="Chloramphenicol acetyltransferase-like domain"/>
    <property type="match status" value="2"/>
</dbReference>
<organism evidence="6 7">
    <name type="scientific">Micromonospora echinospora</name>
    <name type="common">Micromonospora purpurea</name>
    <dbReference type="NCBI Taxonomy" id="1877"/>
    <lineage>
        <taxon>Bacteria</taxon>
        <taxon>Bacillati</taxon>
        <taxon>Actinomycetota</taxon>
        <taxon>Actinomycetes</taxon>
        <taxon>Micromonosporales</taxon>
        <taxon>Micromonosporaceae</taxon>
        <taxon>Micromonospora</taxon>
    </lineage>
</organism>
<dbReference type="Gene3D" id="3.40.50.1820">
    <property type="entry name" value="alpha/beta hydrolase"/>
    <property type="match status" value="1"/>
</dbReference>
<dbReference type="Pfam" id="PF00550">
    <property type="entry name" value="PP-binding"/>
    <property type="match status" value="2"/>
</dbReference>
<dbReference type="SMART" id="SM00823">
    <property type="entry name" value="PKS_PP"/>
    <property type="match status" value="2"/>
</dbReference>
<sequence>MNTSNVEDIYELTPLQQGMLLHSLHDGAADMYLSQQTYRADGPLDPAALVSAWQTVVNAHPALRTSFHWEGLDKPLQVVHREVSLPVTRHDWSGLDEPQQRRQLEQLRADDSGKGFDLAVAPLQRLQVIRLGADRHYLIWTYHHLLMDGWSVAIFFSDVLAHYRHLTVGGPPPPSPPPFRTYIAWLQRQDPEATRSFWADLLGGISSRHLSTLKPWSPSRSTGAVDRRNTEMPARVVEGLRDAAARHRVTLGTMIQAAWAIVLRRFTGGEEITFGSASSGRPPEIGQVDRIVGVFANTLPVRITVPADGDLGPWLRDIQHTYAQMRRYEHTPLADIKRWAGVTGQQLFDSSVSLETYPSVIESRAGGQSLTFHQEALYDKINYPVALTIAPEAQTVQLLTHRERFEPGFIDELGASLHAAFEALITADRIAPVAAAAGPVVATSPIDVPGAPGSVGAVPPEHAPATALEESIAAVYRDVLELPTIDADVSFFELGGDSFDAVRAVGRIDGASIGTLAAHPSVRELAAALTSQQPDTGSELDREITDLEGLLAAKRAERDRQTDPRRVVPVPRDAAMPCTYQQEAVWFIHQVNPTSTSYHVPFALRLRGDLDVPALERALHALVTRHEALRTRFVDQGGLPRQVVDPTPAALRLPFVELDDDEVDRWAEAECSRPFDLEAGPVFRTAMARVAPKDHVLLLVAHHIVTDGWSAAIIGRELSALYTAAVTGRDADLPDLPVQPADFAAWQRRWLAGAELDRQLGYWRDKLAGLTPMRFPTDRPRPVQPTGAGTAVTRWLPRDVADAARAYARTHRVSFLAVLKAALLTVLHRYTGQRDLAVGSLFSGRTHVDIDALAGFFGNTVVLRTDLGGDPTFAELVRRCHDTVIGATAHQDVPFHLVVDALRPPRVAGGNPLFQMTLTLHPTGITGADLRLGDVRVETVSVEDRYAMFDVAVDVADVPDGNLGVSVEYSTELFDDDRMIRFLDDYTAALTHGVSSPGTPVDALACSDNADRPARPTPAPPDPVSPRAVNMSPARTDTERQLAAIWQELLGVDRVGAGDHFFDLGGNSLHTTQLVARIRETTGRHLNPHQVFVTPVLGQLAAWLDGPPGVSGAPRPAADDGRATWVDADHAGSGRRP</sequence>
<dbReference type="SUPFAM" id="SSF52777">
    <property type="entry name" value="CoA-dependent acyltransferases"/>
    <property type="match status" value="4"/>
</dbReference>
<dbReference type="InParanoid" id="A0A1C4YS10"/>
<feature type="domain" description="Carrier" evidence="5">
    <location>
        <begin position="1033"/>
        <end position="1108"/>
    </location>
</feature>
<reference evidence="7" key="1">
    <citation type="submission" date="2016-06" db="EMBL/GenBank/DDBJ databases">
        <authorList>
            <person name="Varghese N."/>
            <person name="Submissions Spin"/>
        </authorList>
    </citation>
    <scope>NUCLEOTIDE SEQUENCE [LARGE SCALE GENOMIC DNA]</scope>
    <source>
        <strain evidence="7">DSM 43816</strain>
    </source>
</reference>
<dbReference type="EMBL" id="LT607413">
    <property type="protein sequence ID" value="SCF23543.1"/>
    <property type="molecule type" value="Genomic_DNA"/>
</dbReference>
<evidence type="ECO:0000313" key="6">
    <source>
        <dbReference type="EMBL" id="SCF23543.1"/>
    </source>
</evidence>
<dbReference type="PROSITE" id="PS50075">
    <property type="entry name" value="CARRIER"/>
    <property type="match status" value="2"/>
</dbReference>
<dbReference type="RefSeq" id="WP_088983236.1">
    <property type="nucleotide sequence ID" value="NZ_LT607413.1"/>
</dbReference>
<dbReference type="InterPro" id="IPR029058">
    <property type="entry name" value="AB_hydrolase_fold"/>
</dbReference>
<feature type="region of interest" description="Disordered" evidence="4">
    <location>
        <begin position="1108"/>
        <end position="1137"/>
    </location>
</feature>
<dbReference type="GO" id="GO:0005737">
    <property type="term" value="C:cytoplasm"/>
    <property type="evidence" value="ECO:0007669"/>
    <property type="project" value="TreeGrafter"/>
</dbReference>
<dbReference type="GO" id="GO:0031177">
    <property type="term" value="F:phosphopantetheine binding"/>
    <property type="evidence" value="ECO:0007669"/>
    <property type="project" value="InterPro"/>
</dbReference>
<dbReference type="InterPro" id="IPR006162">
    <property type="entry name" value="Ppantetheine_attach_site"/>
</dbReference>
<dbReference type="AlphaFoldDB" id="A0A1C4YS10"/>
<dbReference type="InterPro" id="IPR023213">
    <property type="entry name" value="CAT-like_dom_sf"/>
</dbReference>
<dbReference type="PANTHER" id="PTHR45527:SF1">
    <property type="entry name" value="FATTY ACID SYNTHASE"/>
    <property type="match status" value="1"/>
</dbReference>
<evidence type="ECO:0000256" key="3">
    <source>
        <dbReference type="ARBA" id="ARBA00022553"/>
    </source>
</evidence>
<evidence type="ECO:0000259" key="5">
    <source>
        <dbReference type="PROSITE" id="PS50075"/>
    </source>
</evidence>
<dbReference type="Proteomes" id="UP000198253">
    <property type="component" value="Chromosome I"/>
</dbReference>
<evidence type="ECO:0000256" key="4">
    <source>
        <dbReference type="SAM" id="MobiDB-lite"/>
    </source>
</evidence>
<accession>A0A1C4YS10</accession>
<comment type="cofactor">
    <cofactor evidence="1">
        <name>pantetheine 4'-phosphate</name>
        <dbReference type="ChEBI" id="CHEBI:47942"/>
    </cofactor>
</comment>
<dbReference type="InterPro" id="IPR036736">
    <property type="entry name" value="ACP-like_sf"/>
</dbReference>
<feature type="region of interest" description="Disordered" evidence="4">
    <location>
        <begin position="994"/>
        <end position="1036"/>
    </location>
</feature>
<dbReference type="Gene3D" id="1.10.1200.10">
    <property type="entry name" value="ACP-like"/>
    <property type="match status" value="1"/>
</dbReference>
<dbReference type="FunFam" id="1.10.1200.10:FF:000005">
    <property type="entry name" value="Nonribosomal peptide synthetase 1"/>
    <property type="match status" value="1"/>
</dbReference>
<evidence type="ECO:0000313" key="7">
    <source>
        <dbReference type="Proteomes" id="UP000198253"/>
    </source>
</evidence>
<feature type="compositionally biased region" description="Basic and acidic residues" evidence="4">
    <location>
        <begin position="1117"/>
        <end position="1137"/>
    </location>
</feature>
<dbReference type="PANTHER" id="PTHR45527">
    <property type="entry name" value="NONRIBOSOMAL PEPTIDE SYNTHETASE"/>
    <property type="match status" value="1"/>
</dbReference>